<dbReference type="Proteomes" id="UP000827721">
    <property type="component" value="Unassembled WGS sequence"/>
</dbReference>
<name>A0ABQ8I4Z3_9ROSI</name>
<protein>
    <recommendedName>
        <fullName evidence="1">Gamma-glutamylcyclotransferase family protein</fullName>
    </recommendedName>
</protein>
<evidence type="ECO:0000259" key="2">
    <source>
        <dbReference type="Pfam" id="PF06094"/>
    </source>
</evidence>
<dbReference type="PANTHER" id="PTHR12510">
    <property type="entry name" value="TROPONIN C-AKIN-1 PROTEIN"/>
    <property type="match status" value="1"/>
</dbReference>
<evidence type="ECO:0000313" key="3">
    <source>
        <dbReference type="EMBL" id="KAH7571514.1"/>
    </source>
</evidence>
<accession>A0ABQ8I4Z3</accession>
<dbReference type="InterPro" id="IPR039126">
    <property type="entry name" value="GGACT"/>
</dbReference>
<dbReference type="Gene3D" id="3.10.490.10">
    <property type="entry name" value="Gamma-glutamyl cyclotransferase-like"/>
    <property type="match status" value="1"/>
</dbReference>
<keyword evidence="4" id="KW-1185">Reference proteome</keyword>
<dbReference type="InterPro" id="IPR009288">
    <property type="entry name" value="AIG2-like_dom"/>
</dbReference>
<dbReference type="EMBL" id="JAFEMO010000004">
    <property type="protein sequence ID" value="KAH7571514.1"/>
    <property type="molecule type" value="Genomic_DNA"/>
</dbReference>
<proteinExistence type="inferred from homology"/>
<comment type="similarity">
    <text evidence="1">Belongs to the gamma-glutamylcyclotransferase family.</text>
</comment>
<comment type="caution">
    <text evidence="3">The sequence shown here is derived from an EMBL/GenBank/DDBJ whole genome shotgun (WGS) entry which is preliminary data.</text>
</comment>
<evidence type="ECO:0000313" key="4">
    <source>
        <dbReference type="Proteomes" id="UP000827721"/>
    </source>
</evidence>
<sequence>MGDAIFKGTYTTTNKYPLVCSPYKVPFLLNILGSGHPISDELYTLSSYGLARVDDLQGTTRGHYQRLPVQLMPDNANNQDSMASAEASFTDTSYNQELWRKTQKMVFSSYSDKKARGYV</sequence>
<dbReference type="Pfam" id="PF06094">
    <property type="entry name" value="GGACT"/>
    <property type="match status" value="1"/>
</dbReference>
<evidence type="ECO:0000256" key="1">
    <source>
        <dbReference type="RuleBase" id="RU367036"/>
    </source>
</evidence>
<dbReference type="InterPro" id="IPR036568">
    <property type="entry name" value="GGCT-like_sf"/>
</dbReference>
<reference evidence="3 4" key="1">
    <citation type="submission" date="2021-02" db="EMBL/GenBank/DDBJ databases">
        <title>Plant Genome Project.</title>
        <authorList>
            <person name="Zhang R.-G."/>
        </authorList>
    </citation>
    <scope>NUCLEOTIDE SEQUENCE [LARGE SCALE GENOMIC DNA]</scope>
    <source>
        <tissue evidence="3">Leaves</tissue>
    </source>
</reference>
<organism evidence="3 4">
    <name type="scientific">Xanthoceras sorbifolium</name>
    <dbReference type="NCBI Taxonomy" id="99658"/>
    <lineage>
        <taxon>Eukaryota</taxon>
        <taxon>Viridiplantae</taxon>
        <taxon>Streptophyta</taxon>
        <taxon>Embryophyta</taxon>
        <taxon>Tracheophyta</taxon>
        <taxon>Spermatophyta</taxon>
        <taxon>Magnoliopsida</taxon>
        <taxon>eudicotyledons</taxon>
        <taxon>Gunneridae</taxon>
        <taxon>Pentapetalae</taxon>
        <taxon>rosids</taxon>
        <taxon>malvids</taxon>
        <taxon>Sapindales</taxon>
        <taxon>Sapindaceae</taxon>
        <taxon>Xanthoceroideae</taxon>
        <taxon>Xanthoceras</taxon>
    </lineage>
</organism>
<dbReference type="SUPFAM" id="SSF110857">
    <property type="entry name" value="Gamma-glutamyl cyclotransferase-like"/>
    <property type="match status" value="1"/>
</dbReference>
<feature type="domain" description="Gamma-glutamylcyclotransferase AIG2-like" evidence="2">
    <location>
        <begin position="6"/>
        <end position="76"/>
    </location>
</feature>
<dbReference type="PANTHER" id="PTHR12510:SF4">
    <property type="entry name" value="GAMMA-GLUTAMYLAMINECYCLOTRANSFERASE"/>
    <property type="match status" value="1"/>
</dbReference>
<gene>
    <name evidence="3" type="ORF">JRO89_XS04G0067400</name>
</gene>